<feature type="domain" description="DinB-like" evidence="1">
    <location>
        <begin position="10"/>
        <end position="162"/>
    </location>
</feature>
<keyword evidence="3" id="KW-1185">Reference proteome</keyword>
<dbReference type="EMBL" id="JABBGH010000001">
    <property type="protein sequence ID" value="NML64118.1"/>
    <property type="molecule type" value="Genomic_DNA"/>
</dbReference>
<dbReference type="SUPFAM" id="SSF109854">
    <property type="entry name" value="DinB/YfiT-like putative metalloenzymes"/>
    <property type="match status" value="1"/>
</dbReference>
<proteinExistence type="predicted"/>
<reference evidence="2 3" key="1">
    <citation type="submission" date="2020-04" db="EMBL/GenBank/DDBJ databases">
        <title>Hymenobacter polaris sp. nov., isolated from Arctic soil.</title>
        <authorList>
            <person name="Dahal R.H."/>
        </authorList>
    </citation>
    <scope>NUCLEOTIDE SEQUENCE [LARGE SCALE GENOMIC DNA]</scope>
    <source>
        <strain evidence="2 3">RP-2-7</strain>
    </source>
</reference>
<evidence type="ECO:0000313" key="2">
    <source>
        <dbReference type="EMBL" id="NML64118.1"/>
    </source>
</evidence>
<dbReference type="Pfam" id="PF12867">
    <property type="entry name" value="DinB_2"/>
    <property type="match status" value="1"/>
</dbReference>
<dbReference type="Proteomes" id="UP000559626">
    <property type="component" value="Unassembled WGS sequence"/>
</dbReference>
<comment type="caution">
    <text evidence="2">The sequence shown here is derived from an EMBL/GenBank/DDBJ whole genome shotgun (WGS) entry which is preliminary data.</text>
</comment>
<dbReference type="InterPro" id="IPR034660">
    <property type="entry name" value="DinB/YfiT-like"/>
</dbReference>
<evidence type="ECO:0000259" key="1">
    <source>
        <dbReference type="Pfam" id="PF12867"/>
    </source>
</evidence>
<dbReference type="AlphaFoldDB" id="A0A7Y0AB78"/>
<dbReference type="InterPro" id="IPR024775">
    <property type="entry name" value="DinB-like"/>
</dbReference>
<gene>
    <name evidence="2" type="ORF">HHL22_02765</name>
</gene>
<name>A0A7Y0AB78_9BACT</name>
<dbReference type="RefSeq" id="WP_169529441.1">
    <property type="nucleotide sequence ID" value="NZ_JABBGH010000001.1"/>
</dbReference>
<evidence type="ECO:0000313" key="3">
    <source>
        <dbReference type="Proteomes" id="UP000559626"/>
    </source>
</evidence>
<protein>
    <submittedName>
        <fullName evidence="2">DinB family protein</fullName>
    </submittedName>
</protein>
<organism evidence="2 3">
    <name type="scientific">Hymenobacter polaris</name>
    <dbReference type="NCBI Taxonomy" id="2682546"/>
    <lineage>
        <taxon>Bacteria</taxon>
        <taxon>Pseudomonadati</taxon>
        <taxon>Bacteroidota</taxon>
        <taxon>Cytophagia</taxon>
        <taxon>Cytophagales</taxon>
        <taxon>Hymenobacteraceae</taxon>
        <taxon>Hymenobacter</taxon>
    </lineage>
</organism>
<dbReference type="Gene3D" id="1.20.120.450">
    <property type="entry name" value="dinb family like domain"/>
    <property type="match status" value="1"/>
</dbReference>
<sequence length="174" mass="19467">MTVPQYLAALAANTQTTINLARQYSPAELSFRSADDCSIADLLEHICLVDGRTLHLLSSQSGPVAPIKEIYGDKNLHRILVDYKELPRLTELETAALTGLATTPAAFERCFLAQRQQLDSQLASGQLLITNQAHKHPYLGEMTVTDWLYYLLHHTTRHLHDIREVAQQLPPALN</sequence>
<accession>A0A7Y0AB78</accession>